<dbReference type="Proteomes" id="UP000230282">
    <property type="component" value="Unassembled WGS sequence"/>
</dbReference>
<name>A0A2M8RWA3_9PAST</name>
<accession>A0A2M8RWA3</accession>
<sequence>TRFGFSRTYKYAHRYDPNKLPVITEAAQLDKTTLLALPNEVVCDKQGNNCRALEAGRYESDNPIWAHFNLTPPSSEMPEITPEMAFYLNYLEETHPENGEATDAELDLLDQAMLVPPPVPVEPEKPVKGEKESKWKYNARVRAYERALADYEKAKQIYAGFEATKPLFDWLEENGDKLKTLTEKIEVHNAPLQDKVYSDFWLLDVDKEIVKENVTTASLPGQILAGGALRYDSREFTNDKSWVIAGGAVNGLGSGKIENKDDEDAIRQDIELGHRQFTYTKWRGGFKRYFQRRSHSHGDLMRVTESHKEMGLAMELADTNPTTVSDYLNRKKLNEVTTPTNEVNSEDLANFTTQGVQAQNAGDLGGVNFSTATDIRLQATNALRITSTDFANQTKGNVNAAQVSPLKIHTTALNPTKVSGAAIDSNAEWEVRSIRVDTRLPTQSLYRINPAANSHILIETDPAFTDKKRWLSSDYMYNALRSNHDNTLKRLGDGYYEQRLIREQINRLTGRQFLAGYQDFETQYRALMDAGITFANTFNLRPGISLTPAQVAQLTTDIVWLETQTVKLNNGETQQVLVPKVYAVVNKTDLKGDGTLISGREVRLNSAEILNEGTIAGRELVALTGNRLTNLGTVTGDKIEGKINGDIDNHGGAFIAENALSLYAGGNLTHRSTLRDTDVNLIGYRRQDSRLDRKGLLHVKGENGLLQLSAENLRIAGADVINEGNTTSLNAKNRLELTALNVGFEEKMGEGSHYRNERVQDVAVSHIQGGDNLFLRANTIYSEGAQLESHGKLIALAENEMLLTGAKRESEFEEYHKYQSGGLTKKTKTTLSQQATNTAQHTRVEANEIDLIAGNQLEAIGIEAVAQGDMRLSADNIHLKADTNARREHYVVETKKSGVFSGGGLGITIGSQQSKQTHQQAGWTQSDARATLGSLNGSVSIEANNRVQLTGTDVITPNNLTIKGHSIDIDAGKDRIVSTESREVKQSGLTLAISSPVTDMALKAQQSLKRANEVKSDKLNSLYQLKAAQEAALAAQSVGQVAETLSALTNNTMQQGDVQNPSVKLSLSIGASKSSQHSRTEQVIHRGSELTAGNLQLSTTEGDLTVKGSKLQANHTALSSGNDINLLSVQNEYHNRTDSKNSGWSAGVFVGASGNSYGFGVEASAQVGKGKENSDTIKQVNSQINGKAVSLTSQRDTALKGAQVNAEKLTADIGNNLTIESRQDTTRYDSKHTQTGATVAFTYGSGFSGGANAAMNKAKVNSAQVETQSGFNVGEGGLNVQVQNHTHLKGGLIQSEATKENNRFTTNTLSTENIENHSDVKVQSVSAGISTNPAQNVMSGLSAVMSALGNKNESQTSTTQSAVGNNIELTVKTGEKPTALSRETESANQKVKAFDIDKI</sequence>
<evidence type="ECO:0000313" key="2">
    <source>
        <dbReference type="Proteomes" id="UP000230282"/>
    </source>
</evidence>
<evidence type="ECO:0008006" key="3">
    <source>
        <dbReference type="Google" id="ProtNLM"/>
    </source>
</evidence>
<feature type="non-terminal residue" evidence="1">
    <location>
        <position position="1"/>
    </location>
</feature>
<reference evidence="1 2" key="1">
    <citation type="submission" date="2017-11" db="EMBL/GenBank/DDBJ databases">
        <title>Reclassification of Bisgaard taxon 5 as Caviibacterium pharyngocola gen. nov., sp. nov.</title>
        <authorList>
            <person name="Christensen H."/>
        </authorList>
    </citation>
    <scope>NUCLEOTIDE SEQUENCE [LARGE SCALE GENOMIC DNA]</scope>
    <source>
        <strain evidence="1 2">7_3</strain>
    </source>
</reference>
<evidence type="ECO:0000313" key="1">
    <source>
        <dbReference type="EMBL" id="PJG83170.1"/>
    </source>
</evidence>
<comment type="caution">
    <text evidence="1">The sequence shown here is derived from an EMBL/GenBank/DDBJ whole genome shotgun (WGS) entry which is preliminary data.</text>
</comment>
<organism evidence="1 2">
    <name type="scientific">Caviibacterium pharyngocola</name>
    <dbReference type="NCBI Taxonomy" id="28159"/>
    <lineage>
        <taxon>Bacteria</taxon>
        <taxon>Pseudomonadati</taxon>
        <taxon>Pseudomonadota</taxon>
        <taxon>Gammaproteobacteria</taxon>
        <taxon>Pasteurellales</taxon>
        <taxon>Pasteurellaceae</taxon>
        <taxon>Caviibacterium</taxon>
    </lineage>
</organism>
<dbReference type="InterPro" id="IPR025157">
    <property type="entry name" value="Hemagglutinin_rpt"/>
</dbReference>
<keyword evidence="2" id="KW-1185">Reference proteome</keyword>
<dbReference type="Pfam" id="PF13332">
    <property type="entry name" value="Fil_haemagg_2"/>
    <property type="match status" value="2"/>
</dbReference>
<dbReference type="EMBL" id="PHGZ01000012">
    <property type="protein sequence ID" value="PJG83170.1"/>
    <property type="molecule type" value="Genomic_DNA"/>
</dbReference>
<proteinExistence type="predicted"/>
<dbReference type="RefSeq" id="WP_207761618.1">
    <property type="nucleotide sequence ID" value="NZ_PHGZ01000012.1"/>
</dbReference>
<feature type="non-terminal residue" evidence="1">
    <location>
        <position position="1399"/>
    </location>
</feature>
<gene>
    <name evidence="1" type="ORF">CVP04_05385</name>
</gene>
<protein>
    <recommendedName>
        <fullName evidence="3">Adhesin</fullName>
    </recommendedName>
</protein>
<dbReference type="GO" id="GO:0003824">
    <property type="term" value="F:catalytic activity"/>
    <property type="evidence" value="ECO:0007669"/>
    <property type="project" value="UniProtKB-ARBA"/>
</dbReference>